<feature type="domain" description="Transposase Helix-turn-helix" evidence="2">
    <location>
        <begin position="59"/>
        <end position="106"/>
    </location>
</feature>
<proteinExistence type="predicted"/>
<dbReference type="Pfam" id="PF13613">
    <property type="entry name" value="HTH_Tnp_4"/>
    <property type="match status" value="1"/>
</dbReference>
<feature type="region of interest" description="Disordered" evidence="1">
    <location>
        <begin position="138"/>
        <end position="166"/>
    </location>
</feature>
<dbReference type="EMBL" id="CADCWO010000204">
    <property type="protein sequence ID" value="CAA9586414.1"/>
    <property type="molecule type" value="Genomic_DNA"/>
</dbReference>
<organism evidence="3">
    <name type="scientific">uncultured Synechococcales cyanobacterium</name>
    <dbReference type="NCBI Taxonomy" id="1936017"/>
    <lineage>
        <taxon>Bacteria</taxon>
        <taxon>Bacillati</taxon>
        <taxon>Cyanobacteriota</taxon>
        <taxon>Cyanophyceae</taxon>
        <taxon>Synechococcales</taxon>
        <taxon>environmental samples</taxon>
    </lineage>
</organism>
<dbReference type="AlphaFoldDB" id="A0A6J4VRA0"/>
<dbReference type="InterPro" id="IPR027805">
    <property type="entry name" value="Transposase_HTH_dom"/>
</dbReference>
<protein>
    <submittedName>
        <fullName evidence="3">Mobile element protein</fullName>
    </submittedName>
</protein>
<evidence type="ECO:0000256" key="1">
    <source>
        <dbReference type="SAM" id="MobiDB-lite"/>
    </source>
</evidence>
<sequence length="166" mass="19455">MLDIQRALKQDRLLRALTGLNRKAFDALLPIFSQVYEQTCRTQPRQRAMGGGRKARLRHMQDKQFFILFYFKCYPTFDVAGLLFDMHRSQAHEWMHRLQQVLEAALGQQRVLPERKIDNVEAFLERFPAVKRVLIDGTERPIQRPQDPEQQQLNYSGKKNGTLASI</sequence>
<accession>A0A6J4VRA0</accession>
<feature type="compositionally biased region" description="Polar residues" evidence="1">
    <location>
        <begin position="148"/>
        <end position="166"/>
    </location>
</feature>
<evidence type="ECO:0000313" key="3">
    <source>
        <dbReference type="EMBL" id="CAA9586414.1"/>
    </source>
</evidence>
<gene>
    <name evidence="3" type="ORF">AVDCRST_MAG81-3883</name>
</gene>
<evidence type="ECO:0000259" key="2">
    <source>
        <dbReference type="Pfam" id="PF13613"/>
    </source>
</evidence>
<name>A0A6J4VRA0_9CYAN</name>
<reference evidence="3" key="1">
    <citation type="submission" date="2020-02" db="EMBL/GenBank/DDBJ databases">
        <authorList>
            <person name="Meier V. D."/>
        </authorList>
    </citation>
    <scope>NUCLEOTIDE SEQUENCE</scope>
    <source>
        <strain evidence="3">AVDCRST_MAG81</strain>
    </source>
</reference>